<dbReference type="Proteomes" id="UP000259030">
    <property type="component" value="Chromosome"/>
</dbReference>
<proteinExistence type="predicted"/>
<name>A0A221SUF1_9DEIO</name>
<dbReference type="EMBL" id="CP021081">
    <property type="protein sequence ID" value="ASN80250.1"/>
    <property type="molecule type" value="Genomic_DNA"/>
</dbReference>
<evidence type="ECO:0000313" key="2">
    <source>
        <dbReference type="EMBL" id="ASN80250.1"/>
    </source>
</evidence>
<sequence length="107" mass="12198">MGKKARLSDRTPQPAFVTLRDLPGTRVVFWMVSECPYCAGQHLHVAGNLRNTETEVVLGEVPAPCDMERTYVLSLPPRPKKKKGRRSERRERHEAWLDDPADGWGED</sequence>
<dbReference type="AlphaFoldDB" id="A0A221SUF1"/>
<evidence type="ECO:0000256" key="1">
    <source>
        <dbReference type="SAM" id="MobiDB-lite"/>
    </source>
</evidence>
<accession>A0A221SUF1</accession>
<feature type="compositionally biased region" description="Basic residues" evidence="1">
    <location>
        <begin position="78"/>
        <end position="87"/>
    </location>
</feature>
<dbReference type="KEGG" id="dfc:DFI_03770"/>
<dbReference type="RefSeq" id="WP_027462000.1">
    <property type="nucleotide sequence ID" value="NZ_CP021081.1"/>
</dbReference>
<evidence type="ECO:0000313" key="3">
    <source>
        <dbReference type="Proteomes" id="UP000259030"/>
    </source>
</evidence>
<keyword evidence="3" id="KW-1185">Reference proteome</keyword>
<feature type="region of interest" description="Disordered" evidence="1">
    <location>
        <begin position="72"/>
        <end position="107"/>
    </location>
</feature>
<organism evidence="2 3">
    <name type="scientific">Deinococcus ficus</name>
    <dbReference type="NCBI Taxonomy" id="317577"/>
    <lineage>
        <taxon>Bacteria</taxon>
        <taxon>Thermotogati</taxon>
        <taxon>Deinococcota</taxon>
        <taxon>Deinococci</taxon>
        <taxon>Deinococcales</taxon>
        <taxon>Deinococcaceae</taxon>
        <taxon>Deinococcus</taxon>
    </lineage>
</organism>
<gene>
    <name evidence="2" type="ORF">DFI_03770</name>
</gene>
<dbReference type="STRING" id="317577.GCA_000419625_00386"/>
<protein>
    <submittedName>
        <fullName evidence="2">Uncharacterized protein</fullName>
    </submittedName>
</protein>
<feature type="compositionally biased region" description="Acidic residues" evidence="1">
    <location>
        <begin position="97"/>
        <end position="107"/>
    </location>
</feature>
<reference evidence="2 3" key="1">
    <citation type="submission" date="2017-05" db="EMBL/GenBank/DDBJ databases">
        <title>The complete genome sequence of Deinococcus ficus isolated from the rhizosphere of the Ficus religiosa L. in Taiwan.</title>
        <authorList>
            <person name="Wu K.-M."/>
            <person name="Liao T.-L."/>
            <person name="Liu Y.-M."/>
            <person name="Young C.-C."/>
            <person name="Tsai S.-F."/>
        </authorList>
    </citation>
    <scope>NUCLEOTIDE SEQUENCE [LARGE SCALE GENOMIC DNA]</scope>
    <source>
        <strain evidence="2 3">CC-FR2-10</strain>
    </source>
</reference>